<evidence type="ECO:0000256" key="2">
    <source>
        <dbReference type="ARBA" id="ARBA00022771"/>
    </source>
</evidence>
<dbReference type="Gene3D" id="3.30.40.10">
    <property type="entry name" value="Zinc/RING finger domain, C3HC4 (zinc finger)"/>
    <property type="match status" value="1"/>
</dbReference>
<dbReference type="PANTHER" id="PTHR25465:SF5">
    <property type="entry name" value="E3 UBIQUITIN_ISG15 LIGASE TRIM25-RELATED"/>
    <property type="match status" value="1"/>
</dbReference>
<dbReference type="Pfam" id="PF25600">
    <property type="entry name" value="TRIM_CC"/>
    <property type="match status" value="1"/>
</dbReference>
<dbReference type="InterPro" id="IPR051051">
    <property type="entry name" value="E3_ubiq-ligase_TRIM/RNF"/>
</dbReference>
<dbReference type="SMART" id="SM00184">
    <property type="entry name" value="RING"/>
    <property type="match status" value="1"/>
</dbReference>
<dbReference type="PROSITE" id="PS50119">
    <property type="entry name" value="ZF_BBOX"/>
    <property type="match status" value="1"/>
</dbReference>
<dbReference type="Pfam" id="PF00643">
    <property type="entry name" value="zf-B_box"/>
    <property type="match status" value="1"/>
</dbReference>
<accession>A0A8N7TF33</accession>
<dbReference type="Gene3D" id="4.10.830.40">
    <property type="match status" value="1"/>
</dbReference>
<evidence type="ECO:0000313" key="5">
    <source>
        <dbReference type="Proteomes" id="UP000000437"/>
    </source>
</evidence>
<reference evidence="6" key="1">
    <citation type="submission" date="2025-08" db="UniProtKB">
        <authorList>
            <consortium name="RefSeq"/>
        </authorList>
    </citation>
    <scope>IDENTIFICATION</scope>
    <source>
        <strain evidence="6">Tuebingen</strain>
        <tissue evidence="6">Fibroblasts and whole tissue</tissue>
    </source>
</reference>
<dbReference type="GO" id="GO:0008270">
    <property type="term" value="F:zinc ion binding"/>
    <property type="evidence" value="ECO:0007669"/>
    <property type="project" value="UniProtKB-KW"/>
</dbReference>
<dbReference type="InterPro" id="IPR017907">
    <property type="entry name" value="Znf_RING_CS"/>
</dbReference>
<dbReference type="PROSITE" id="PS00518">
    <property type="entry name" value="ZF_RING_1"/>
    <property type="match status" value="1"/>
</dbReference>
<keyword evidence="5" id="KW-1185">Reference proteome</keyword>
<dbReference type="CTD" id="565414"/>
<organism evidence="5 6">
    <name type="scientific">Danio rerio</name>
    <name type="common">Zebrafish</name>
    <name type="synonym">Brachydanio rerio</name>
    <dbReference type="NCBI Taxonomy" id="7955"/>
    <lineage>
        <taxon>Eukaryota</taxon>
        <taxon>Metazoa</taxon>
        <taxon>Chordata</taxon>
        <taxon>Craniata</taxon>
        <taxon>Vertebrata</taxon>
        <taxon>Euteleostomi</taxon>
        <taxon>Actinopterygii</taxon>
        <taxon>Neopterygii</taxon>
        <taxon>Teleostei</taxon>
        <taxon>Ostariophysi</taxon>
        <taxon>Cypriniformes</taxon>
        <taxon>Danionidae</taxon>
        <taxon>Danioninae</taxon>
        <taxon>Danio</taxon>
    </lineage>
</organism>
<dbReference type="RefSeq" id="XP_693785.10">
    <property type="nucleotide sequence ID" value="XM_688693.11"/>
</dbReference>
<dbReference type="InterPro" id="IPR058030">
    <property type="entry name" value="TRIM8/14/16/25/29/45/65_CC"/>
</dbReference>
<evidence type="ECO:0000313" key="7">
    <source>
        <dbReference type="ZFIN" id="ZDB-GENE-090508-6"/>
    </source>
</evidence>
<dbReference type="InterPro" id="IPR001841">
    <property type="entry name" value="Znf_RING"/>
</dbReference>
<dbReference type="Pfam" id="PF15227">
    <property type="entry name" value="zf-C3HC4_4"/>
    <property type="match status" value="1"/>
</dbReference>
<keyword evidence="6" id="KW-0436">Ligase</keyword>
<dbReference type="SMART" id="SM00336">
    <property type="entry name" value="BBOX"/>
    <property type="match status" value="1"/>
</dbReference>
<dbReference type="Proteomes" id="UP000000437">
    <property type="component" value="Chromosome 20"/>
</dbReference>
<name>A0A8N7TF33_DANRE</name>
<dbReference type="CDD" id="cd19769">
    <property type="entry name" value="Bbox2_TRIM16-like"/>
    <property type="match status" value="1"/>
</dbReference>
<dbReference type="OrthoDB" id="6105938at2759"/>
<protein>
    <submittedName>
        <fullName evidence="6">E3 ubiquitin/ISG15 ligase TRIM25</fullName>
    </submittedName>
</protein>
<proteinExistence type="predicted"/>
<dbReference type="Gene3D" id="3.30.160.60">
    <property type="entry name" value="Classic Zinc Finger"/>
    <property type="match status" value="1"/>
</dbReference>
<sequence>MSCLTDCWNKEDQKGVYSCPQCRKTFTPRPALGKNIILAEMVEKMKKISAVVPAGSGDMQCDVCTGRKNKAVKSCLVCIESYCQIHFNRHEEFRSGKPHKVIDATRRIKQMICPQHGKQVEIYCHTDKTCICCLCAMGKHKNHRMVTATTEKTIKQKNLEQTQRTFKHRIQQKEKDLQELREVVKSHKRSTQATIKNSEMIFTKLICFIERSRSQMTQVIRSRENAVVSKAERLMEQMKQEIDELKRQDAEMQQLLQTEHHILFLQSFRSFFLPPESTDSFKLAVNTYICYDDIRKSVSLLQKKLEDFCTETISKISGKVRFIGVNFTSDEDEDEEDEDEDEEEDDDEDEEDEDDNEDEEDEDEEDEDEEEDDDEDEEEDDEEEEDDTSKPKFFTASQSRSYKQTWTHQAFSTSESKSRSFRESGSKPGPFPKRELKSRSFREPELQSRPSSITETGSRGLIKPRFGSIPSKLSRDRYYTQKD</sequence>
<keyword evidence="3" id="KW-0862">Zinc</keyword>
<keyword evidence="1" id="KW-0479">Metal-binding</keyword>
<dbReference type="PANTHER" id="PTHR25465">
    <property type="entry name" value="B-BOX DOMAIN CONTAINING"/>
    <property type="match status" value="1"/>
</dbReference>
<dbReference type="SUPFAM" id="SSF57850">
    <property type="entry name" value="RING/U-box"/>
    <property type="match status" value="1"/>
</dbReference>
<evidence type="ECO:0000256" key="4">
    <source>
        <dbReference type="PROSITE-ProRule" id="PRU00024"/>
    </source>
</evidence>
<dbReference type="AlphaFoldDB" id="A0A8N7TF33"/>
<evidence type="ECO:0000256" key="1">
    <source>
        <dbReference type="ARBA" id="ARBA00022723"/>
    </source>
</evidence>
<gene>
    <name evidence="6 7" type="primary">ftr63</name>
</gene>
<dbReference type="AGR" id="ZFIN:ZDB-GENE-090508-6"/>
<dbReference type="KEGG" id="dre:565414"/>
<evidence type="ECO:0000256" key="3">
    <source>
        <dbReference type="ARBA" id="ARBA00022833"/>
    </source>
</evidence>
<dbReference type="InterPro" id="IPR000315">
    <property type="entry name" value="Znf_B-box"/>
</dbReference>
<dbReference type="InterPro" id="IPR013083">
    <property type="entry name" value="Znf_RING/FYVE/PHD"/>
</dbReference>
<dbReference type="GO" id="GO:0016874">
    <property type="term" value="F:ligase activity"/>
    <property type="evidence" value="ECO:0007669"/>
    <property type="project" value="UniProtKB-KW"/>
</dbReference>
<keyword evidence="2 4" id="KW-0863">Zinc-finger</keyword>
<dbReference type="SUPFAM" id="SSF57845">
    <property type="entry name" value="B-box zinc-binding domain"/>
    <property type="match status" value="1"/>
</dbReference>
<dbReference type="PROSITE" id="PS50089">
    <property type="entry name" value="ZF_RING_2"/>
    <property type="match status" value="1"/>
</dbReference>
<evidence type="ECO:0000313" key="6">
    <source>
        <dbReference type="RefSeq" id="XP_693785.10"/>
    </source>
</evidence>
<dbReference type="ZFIN" id="ZDB-GENE-090508-6">
    <property type="gene designation" value="ftr63"/>
</dbReference>